<gene>
    <name evidence="2" type="ORF">MNBD_NITROSPINAE01-1740</name>
</gene>
<protein>
    <recommendedName>
        <fullName evidence="3">Prepilin-type N-terminal cleavage/methylation domain-containing protein</fullName>
    </recommendedName>
</protein>
<dbReference type="PROSITE" id="PS00409">
    <property type="entry name" value="PROKAR_NTER_METHYL"/>
    <property type="match status" value="1"/>
</dbReference>
<sequence>MRGKTGFTLIELVAVIAITGIVSIIFFSGFAKTVEVYVAVDEETKLSETGWIAVERIARELRGATKVTTLGTPKLVFLRPSATICSECVDHSQEIAFELNTTTKKLVRITHESGEKVVAEGVTDFIVSRTDSNGQAVYFVSLTVEAKSGRQITIQTAVRLLGAYNPTWMEVVR</sequence>
<feature type="transmembrane region" description="Helical" evidence="1">
    <location>
        <begin position="12"/>
        <end position="31"/>
    </location>
</feature>
<keyword evidence="1" id="KW-0472">Membrane</keyword>
<proteinExistence type="predicted"/>
<evidence type="ECO:0008006" key="3">
    <source>
        <dbReference type="Google" id="ProtNLM"/>
    </source>
</evidence>
<name>A0A3B1BFJ4_9ZZZZ</name>
<organism evidence="2">
    <name type="scientific">hydrothermal vent metagenome</name>
    <dbReference type="NCBI Taxonomy" id="652676"/>
    <lineage>
        <taxon>unclassified sequences</taxon>
        <taxon>metagenomes</taxon>
        <taxon>ecological metagenomes</taxon>
    </lineage>
</organism>
<dbReference type="AlphaFoldDB" id="A0A3B1BFJ4"/>
<evidence type="ECO:0000313" key="2">
    <source>
        <dbReference type="EMBL" id="VAX17026.1"/>
    </source>
</evidence>
<accession>A0A3B1BFJ4</accession>
<keyword evidence="1" id="KW-1133">Transmembrane helix</keyword>
<keyword evidence="1" id="KW-0812">Transmembrane</keyword>
<dbReference type="Pfam" id="PF07963">
    <property type="entry name" value="N_methyl"/>
    <property type="match status" value="1"/>
</dbReference>
<reference evidence="2" key="1">
    <citation type="submission" date="2018-06" db="EMBL/GenBank/DDBJ databases">
        <authorList>
            <person name="Zhirakovskaya E."/>
        </authorList>
    </citation>
    <scope>NUCLEOTIDE SEQUENCE</scope>
</reference>
<dbReference type="EMBL" id="UOGC01000042">
    <property type="protein sequence ID" value="VAX17026.1"/>
    <property type="molecule type" value="Genomic_DNA"/>
</dbReference>
<dbReference type="InterPro" id="IPR012902">
    <property type="entry name" value="N_methyl_site"/>
</dbReference>
<evidence type="ECO:0000256" key="1">
    <source>
        <dbReference type="SAM" id="Phobius"/>
    </source>
</evidence>
<dbReference type="NCBIfam" id="TIGR02532">
    <property type="entry name" value="IV_pilin_GFxxxE"/>
    <property type="match status" value="1"/>
</dbReference>